<dbReference type="Proteomes" id="UP000032352">
    <property type="component" value="Chromosome"/>
</dbReference>
<dbReference type="GO" id="GO:1901135">
    <property type="term" value="P:carbohydrate derivative metabolic process"/>
    <property type="evidence" value="ECO:0007669"/>
    <property type="project" value="UniProtKB-ARBA"/>
</dbReference>
<feature type="domain" description="Glycosyl transferase family 1" evidence="3">
    <location>
        <begin position="174"/>
        <end position="320"/>
    </location>
</feature>
<reference evidence="5 6" key="1">
    <citation type="journal article" date="2015" name="Genome Announc.">
        <title>Draft Genome Sequences of Marine Isolates of Thalassomonas viridans and Thalassomonas actiniarum.</title>
        <authorList>
            <person name="Olonade I."/>
            <person name="van Zyl L.J."/>
            <person name="Trindade M."/>
        </authorList>
    </citation>
    <scope>NUCLEOTIDE SEQUENCE [LARGE SCALE GENOMIC DNA]</scope>
    <source>
        <strain evidence="5 6">XOM25</strain>
    </source>
</reference>
<organism evidence="5 6">
    <name type="scientific">Thalassomonas viridans</name>
    <dbReference type="NCBI Taxonomy" id="137584"/>
    <lineage>
        <taxon>Bacteria</taxon>
        <taxon>Pseudomonadati</taxon>
        <taxon>Pseudomonadota</taxon>
        <taxon>Gammaproteobacteria</taxon>
        <taxon>Alteromonadales</taxon>
        <taxon>Colwelliaceae</taxon>
        <taxon>Thalassomonas</taxon>
    </lineage>
</organism>
<keyword evidence="2" id="KW-0808">Transferase</keyword>
<evidence type="ECO:0000256" key="1">
    <source>
        <dbReference type="ARBA" id="ARBA00022676"/>
    </source>
</evidence>
<evidence type="ECO:0000259" key="4">
    <source>
        <dbReference type="Pfam" id="PF13439"/>
    </source>
</evidence>
<sequence>MSAQIVQHLNPGGIETLVLDLMRHSKHKTLIFSLEGTRAQAMEKWPILKPFADHLIFLNKQPGFEPKIIKALIRLFTWHKITSVHTHHIGPLLYGGLACRLCGIKSLIHTEHDAWHLASLKRRLLQRCLLAALRPLWIADAKAVAVKISDYLHKPNVRVISNGIDIDKFIPGNRQAARRRLSLPADASLIGCAARLEPVKGQDVLIRALTSLPPSYHLVIAGDGSTKSALKRLVRQEKISARVHFLGMVNDMPTFYQALDIFCLPSRFEGMPLSPLEAQACNIPSVITNVGGCSEVVCRQTSTLVPPDKPFAIAEAILNLSVLSYRQNPRAFVQQKGNIKDTVLAYDQLAGEP</sequence>
<dbReference type="Gene3D" id="3.40.50.2000">
    <property type="entry name" value="Glycogen Phosphorylase B"/>
    <property type="match status" value="2"/>
</dbReference>
<dbReference type="InterPro" id="IPR001296">
    <property type="entry name" value="Glyco_trans_1"/>
</dbReference>
<evidence type="ECO:0000313" key="6">
    <source>
        <dbReference type="Proteomes" id="UP000032352"/>
    </source>
</evidence>
<gene>
    <name evidence="5" type="ORF">SG34_016315</name>
</gene>
<dbReference type="PANTHER" id="PTHR12526">
    <property type="entry name" value="GLYCOSYLTRANSFERASE"/>
    <property type="match status" value="1"/>
</dbReference>
<protein>
    <submittedName>
        <fullName evidence="5">Glycosyltransferase</fullName>
    </submittedName>
</protein>
<evidence type="ECO:0000313" key="5">
    <source>
        <dbReference type="EMBL" id="WDE08267.1"/>
    </source>
</evidence>
<evidence type="ECO:0000256" key="2">
    <source>
        <dbReference type="ARBA" id="ARBA00022679"/>
    </source>
</evidence>
<evidence type="ECO:0000259" key="3">
    <source>
        <dbReference type="Pfam" id="PF00534"/>
    </source>
</evidence>
<reference evidence="5 6" key="2">
    <citation type="journal article" date="2022" name="Mar. Drugs">
        <title>Bioassay-Guided Fractionation Leads to the Detection of Cholic Acid Generated by the Rare Thalassomonas sp.</title>
        <authorList>
            <person name="Pheiffer F."/>
            <person name="Schneider Y.K."/>
            <person name="Hansen E.H."/>
            <person name="Andersen J.H."/>
            <person name="Isaksson J."/>
            <person name="Busche T."/>
            <person name="R C."/>
            <person name="Kalinowski J."/>
            <person name="Zyl L.V."/>
            <person name="Trindade M."/>
        </authorList>
    </citation>
    <scope>NUCLEOTIDE SEQUENCE [LARGE SCALE GENOMIC DNA]</scope>
    <source>
        <strain evidence="5 6">XOM25</strain>
    </source>
</reference>
<dbReference type="InterPro" id="IPR028098">
    <property type="entry name" value="Glyco_trans_4-like_N"/>
</dbReference>
<proteinExistence type="predicted"/>
<dbReference type="EMBL" id="CP059733">
    <property type="protein sequence ID" value="WDE08267.1"/>
    <property type="molecule type" value="Genomic_DNA"/>
</dbReference>
<dbReference type="PANTHER" id="PTHR12526:SF510">
    <property type="entry name" value="D-INOSITOL 3-PHOSPHATE GLYCOSYLTRANSFERASE"/>
    <property type="match status" value="1"/>
</dbReference>
<feature type="domain" description="Glycosyltransferase subfamily 4-like N-terminal" evidence="4">
    <location>
        <begin position="11"/>
        <end position="167"/>
    </location>
</feature>
<dbReference type="AlphaFoldDB" id="A0AAE9ZBZ0"/>
<dbReference type="Pfam" id="PF13439">
    <property type="entry name" value="Glyco_transf_4"/>
    <property type="match status" value="1"/>
</dbReference>
<keyword evidence="1" id="KW-0328">Glycosyltransferase</keyword>
<dbReference type="Pfam" id="PF00534">
    <property type="entry name" value="Glycos_transf_1"/>
    <property type="match status" value="1"/>
</dbReference>
<dbReference type="SUPFAM" id="SSF53756">
    <property type="entry name" value="UDP-Glycosyltransferase/glycogen phosphorylase"/>
    <property type="match status" value="1"/>
</dbReference>
<keyword evidence="6" id="KW-1185">Reference proteome</keyword>
<accession>A0AAE9ZBZ0</accession>
<name>A0AAE9ZBZ0_9GAMM</name>
<dbReference type="KEGG" id="tvd:SG34_016315"/>
<dbReference type="GO" id="GO:0016757">
    <property type="term" value="F:glycosyltransferase activity"/>
    <property type="evidence" value="ECO:0007669"/>
    <property type="project" value="UniProtKB-KW"/>
</dbReference>